<feature type="compositionally biased region" description="Acidic residues" evidence="1">
    <location>
        <begin position="15"/>
        <end position="24"/>
    </location>
</feature>
<keyword evidence="3" id="KW-1185">Reference proteome</keyword>
<dbReference type="AlphaFoldDB" id="W0DNR0"/>
<dbReference type="HOGENOM" id="CLU_1348421_0_0_6"/>
<evidence type="ECO:0000313" key="3">
    <source>
        <dbReference type="Proteomes" id="UP000005289"/>
    </source>
</evidence>
<gene>
    <name evidence="2" type="ORF">THITH_09325</name>
</gene>
<dbReference type="RefSeq" id="WP_006747386.1">
    <property type="nucleotide sequence ID" value="NZ_CP007029.1"/>
</dbReference>
<sequence>MLDPGENPQNVDWTDQFDDYDSEFWEEHLGGPDDHQLEPDYGYLEPDYAHVEEEAGPEPSELEADESYWEQQDLGRAGETAPDANPRPAPTQEPARDPGGRREAIVQWLAESRVSRPLRNGDGFYVLRGKYGRLTDGAVVEMLAWLGEEGIVAGTLVGGYSVAYTPPGGPYLEKLTFFRIIERVPFSRLAPSQPAVADPDLPF</sequence>
<dbReference type="STRING" id="713585.THITH_09325"/>
<dbReference type="EMBL" id="CP007029">
    <property type="protein sequence ID" value="AHF00097.1"/>
    <property type="molecule type" value="Genomic_DNA"/>
</dbReference>
<name>W0DNR0_9GAMM</name>
<protein>
    <submittedName>
        <fullName evidence="2">Uncharacterized protein</fullName>
    </submittedName>
</protein>
<evidence type="ECO:0000256" key="1">
    <source>
        <dbReference type="SAM" id="MobiDB-lite"/>
    </source>
</evidence>
<feature type="compositionally biased region" description="Acidic residues" evidence="1">
    <location>
        <begin position="54"/>
        <end position="68"/>
    </location>
</feature>
<accession>W0DNR0</accession>
<feature type="compositionally biased region" description="Basic and acidic residues" evidence="1">
    <location>
        <begin position="25"/>
        <end position="38"/>
    </location>
</feature>
<proteinExistence type="predicted"/>
<dbReference type="Proteomes" id="UP000005289">
    <property type="component" value="Chromosome"/>
</dbReference>
<organism evidence="2 3">
    <name type="scientific">Thioalkalivibrio paradoxus ARh 1</name>
    <dbReference type="NCBI Taxonomy" id="713585"/>
    <lineage>
        <taxon>Bacteria</taxon>
        <taxon>Pseudomonadati</taxon>
        <taxon>Pseudomonadota</taxon>
        <taxon>Gammaproteobacteria</taxon>
        <taxon>Chromatiales</taxon>
        <taxon>Ectothiorhodospiraceae</taxon>
        <taxon>Thioalkalivibrio</taxon>
    </lineage>
</organism>
<evidence type="ECO:0000313" key="2">
    <source>
        <dbReference type="EMBL" id="AHF00097.1"/>
    </source>
</evidence>
<dbReference type="OrthoDB" id="9831703at2"/>
<dbReference type="KEGG" id="tti:THITH_09325"/>
<reference evidence="2 3" key="1">
    <citation type="submission" date="2013-12" db="EMBL/GenBank/DDBJ databases">
        <authorList>
            <consortium name="DOE Joint Genome Institute"/>
            <person name="Muyzer G."/>
            <person name="Huntemann M."/>
            <person name="Han J."/>
            <person name="Chen A."/>
            <person name="Kyrpides N."/>
            <person name="Mavromatis K."/>
            <person name="Markowitz V."/>
            <person name="Palaniappan K."/>
            <person name="Ivanova N."/>
            <person name="Schaumberg A."/>
            <person name="Pati A."/>
            <person name="Liolios K."/>
            <person name="Nordberg H.P."/>
            <person name="Cantor M.N."/>
            <person name="Hua S.X."/>
            <person name="Woyke T."/>
        </authorList>
    </citation>
    <scope>NUCLEOTIDE SEQUENCE [LARGE SCALE GENOMIC DNA]</scope>
    <source>
        <strain evidence="2 3">ARh 1</strain>
    </source>
</reference>
<feature type="region of interest" description="Disordered" evidence="1">
    <location>
        <begin position="1"/>
        <end position="101"/>
    </location>
</feature>